<evidence type="ECO:0000259" key="3">
    <source>
        <dbReference type="Pfam" id="PF17782"/>
    </source>
</evidence>
<dbReference type="NCBIfam" id="NF008007">
    <property type="entry name" value="PRK10736.1"/>
    <property type="match status" value="1"/>
</dbReference>
<dbReference type="Pfam" id="PF25317">
    <property type="entry name" value="SAM_SMF"/>
    <property type="match status" value="1"/>
</dbReference>
<dbReference type="GO" id="GO:0009294">
    <property type="term" value="P:DNA-mediated transformation"/>
    <property type="evidence" value="ECO:0007669"/>
    <property type="project" value="InterPro"/>
</dbReference>
<dbReference type="Pfam" id="PF17782">
    <property type="entry name" value="WHD_DprA"/>
    <property type="match status" value="1"/>
</dbReference>
<keyword evidence="6" id="KW-1185">Reference proteome</keyword>
<comment type="similarity">
    <text evidence="1">Belongs to the DprA/Smf family.</text>
</comment>
<dbReference type="SUPFAM" id="SSF102405">
    <property type="entry name" value="MCP/YpsA-like"/>
    <property type="match status" value="1"/>
</dbReference>
<evidence type="ECO:0000259" key="4">
    <source>
        <dbReference type="Pfam" id="PF25317"/>
    </source>
</evidence>
<dbReference type="Gene3D" id="3.40.50.450">
    <property type="match status" value="1"/>
</dbReference>
<reference evidence="6" key="1">
    <citation type="submission" date="2016-10" db="EMBL/GenBank/DDBJ databases">
        <authorList>
            <person name="Varghese N."/>
            <person name="Submissions S."/>
        </authorList>
    </citation>
    <scope>NUCLEOTIDE SEQUENCE [LARGE SCALE GENOMIC DNA]</scope>
    <source>
        <strain evidence="6">DSM 18168</strain>
    </source>
</reference>
<gene>
    <name evidence="5" type="ORF">SAMN05421784_1386</name>
</gene>
<dbReference type="STRING" id="351659.SAMN05421784_1386"/>
<evidence type="ECO:0000256" key="1">
    <source>
        <dbReference type="ARBA" id="ARBA00006525"/>
    </source>
</evidence>
<dbReference type="PANTHER" id="PTHR43022:SF1">
    <property type="entry name" value="PROTEIN SMF"/>
    <property type="match status" value="1"/>
</dbReference>
<dbReference type="InterPro" id="IPR057666">
    <property type="entry name" value="DrpA_SLOG"/>
</dbReference>
<protein>
    <submittedName>
        <fullName evidence="5">DNA processing protein</fullName>
    </submittedName>
</protein>
<dbReference type="InterPro" id="IPR041614">
    <property type="entry name" value="DprA_WH"/>
</dbReference>
<dbReference type="InterPro" id="IPR057338">
    <property type="entry name" value="DprA_SAM"/>
</dbReference>
<dbReference type="NCBIfam" id="TIGR00732">
    <property type="entry name" value="dprA"/>
    <property type="match status" value="1"/>
</dbReference>
<feature type="domain" description="Smf/DprA SAM" evidence="4">
    <location>
        <begin position="1"/>
        <end position="65"/>
    </location>
</feature>
<dbReference type="AlphaFoldDB" id="A0A1I7JSA4"/>
<accession>A0A1I7JSA4</accession>
<evidence type="ECO:0000313" key="6">
    <source>
        <dbReference type="Proteomes" id="UP000242496"/>
    </source>
</evidence>
<sequence length="362" mass="39824">MEAMEIWLRMRMVSHLSVVKAIPIMERLLQTNNCSAAFLKECGLSPTQCLQFIKANPSTLISCLNWLGRPDNHLLTFSHPAYPPLLKQIHSPPLLLFVEGDISVLSQKQISMVGSRAATFYGEKWGKIFAGELSKNNLIITSGLAVGIDGICHQAALDSGGKTIAVLGSGLENIYPSRHQSLSQRIKESGALVSEFFPDTPPKAKNFPRRNRIISGLSLATLIVEAHKNSGSLITARCALEQGRDIFVLPGPLGVPSNEGNHWLIKQGAYLATNVMDIMEHINISFQWVNIEEKRKEEEDKQFEQTELPFTDVLVNVSNEVTSIDVIAQRSSLPVAEVMTRLLELELMGKVAAVAGGYVLIN</sequence>
<dbReference type="Proteomes" id="UP000242496">
    <property type="component" value="Unassembled WGS sequence"/>
</dbReference>
<dbReference type="Gene3D" id="1.10.10.10">
    <property type="entry name" value="Winged helix-like DNA-binding domain superfamily/Winged helix DNA-binding domain"/>
    <property type="match status" value="1"/>
</dbReference>
<evidence type="ECO:0000313" key="5">
    <source>
        <dbReference type="EMBL" id="SFU88071.1"/>
    </source>
</evidence>
<dbReference type="InterPro" id="IPR003488">
    <property type="entry name" value="DprA"/>
</dbReference>
<name>A0A1I7JSA4_9GAMM</name>
<dbReference type="InterPro" id="IPR036388">
    <property type="entry name" value="WH-like_DNA-bd_sf"/>
</dbReference>
<organism evidence="5 6">
    <name type="scientific">Xenorhabdus koppenhoeferi</name>
    <dbReference type="NCBI Taxonomy" id="351659"/>
    <lineage>
        <taxon>Bacteria</taxon>
        <taxon>Pseudomonadati</taxon>
        <taxon>Pseudomonadota</taxon>
        <taxon>Gammaproteobacteria</taxon>
        <taxon>Enterobacterales</taxon>
        <taxon>Morganellaceae</taxon>
        <taxon>Xenorhabdus</taxon>
    </lineage>
</organism>
<dbReference type="PANTHER" id="PTHR43022">
    <property type="entry name" value="PROTEIN SMF"/>
    <property type="match status" value="1"/>
</dbReference>
<dbReference type="OrthoDB" id="9785707at2"/>
<feature type="domain" description="Smf/DprA SLOG" evidence="2">
    <location>
        <begin position="74"/>
        <end position="282"/>
    </location>
</feature>
<evidence type="ECO:0000259" key="2">
    <source>
        <dbReference type="Pfam" id="PF02481"/>
    </source>
</evidence>
<feature type="domain" description="DprA winged helix" evidence="3">
    <location>
        <begin position="312"/>
        <end position="357"/>
    </location>
</feature>
<dbReference type="EMBL" id="FPBJ01000038">
    <property type="protein sequence ID" value="SFU88071.1"/>
    <property type="molecule type" value="Genomic_DNA"/>
</dbReference>
<dbReference type="Pfam" id="PF02481">
    <property type="entry name" value="DNA_processg_A"/>
    <property type="match status" value="1"/>
</dbReference>
<proteinExistence type="inferred from homology"/>
<dbReference type="RefSeq" id="WP_092553245.1">
    <property type="nucleotide sequence ID" value="NZ_CAWRBG010000070.1"/>
</dbReference>